<organism evidence="2 3">
    <name type="scientific">Pyxidicoccus parkwayensis</name>
    <dbReference type="NCBI Taxonomy" id="2813578"/>
    <lineage>
        <taxon>Bacteria</taxon>
        <taxon>Pseudomonadati</taxon>
        <taxon>Myxococcota</taxon>
        <taxon>Myxococcia</taxon>
        <taxon>Myxococcales</taxon>
        <taxon>Cystobacterineae</taxon>
        <taxon>Myxococcaceae</taxon>
        <taxon>Pyxidicoccus</taxon>
    </lineage>
</organism>
<proteinExistence type="predicted"/>
<keyword evidence="1" id="KW-0472">Membrane</keyword>
<evidence type="ECO:0000313" key="3">
    <source>
        <dbReference type="Proteomes" id="UP000662747"/>
    </source>
</evidence>
<keyword evidence="3" id="KW-1185">Reference proteome</keyword>
<feature type="transmembrane region" description="Helical" evidence="1">
    <location>
        <begin position="40"/>
        <end position="61"/>
    </location>
</feature>
<accession>A0ABX7P5Y8</accession>
<reference evidence="2 3" key="1">
    <citation type="submission" date="2021-02" db="EMBL/GenBank/DDBJ databases">
        <title>De Novo genome assembly of isolated myxobacteria.</title>
        <authorList>
            <person name="Stevens D.C."/>
        </authorList>
    </citation>
    <scope>NUCLEOTIDE SEQUENCE [LARGE SCALE GENOMIC DNA]</scope>
    <source>
        <strain evidence="3">SCPEA02</strain>
    </source>
</reference>
<dbReference type="Proteomes" id="UP000662747">
    <property type="component" value="Chromosome"/>
</dbReference>
<keyword evidence="1" id="KW-0812">Transmembrane</keyword>
<dbReference type="EMBL" id="CP071090">
    <property type="protein sequence ID" value="QSQ25881.1"/>
    <property type="molecule type" value="Genomic_DNA"/>
</dbReference>
<evidence type="ECO:0000313" key="2">
    <source>
        <dbReference type="EMBL" id="QSQ25881.1"/>
    </source>
</evidence>
<evidence type="ECO:0000256" key="1">
    <source>
        <dbReference type="SAM" id="Phobius"/>
    </source>
</evidence>
<gene>
    <name evidence="2" type="ORF">JY651_13530</name>
</gene>
<feature type="transmembrane region" description="Helical" evidence="1">
    <location>
        <begin position="82"/>
        <end position="107"/>
    </location>
</feature>
<protein>
    <submittedName>
        <fullName evidence="2">Uncharacterized protein</fullName>
    </submittedName>
</protein>
<keyword evidence="1" id="KW-1133">Transmembrane helix</keyword>
<sequence>MAIKPSVHRAVRQVVVYVSIFTTMAVVAIAAAQIRQASDFLFGIATVLATLSLLLVVSLSLDGASTNDPSKAQILASFVRRIANGYTGVLLCFLVCFIVCFGAIWAAHSVRVVWVMPPVGGHVVVSSFGERKVVQESGAVHVVLLGGDDKALERSTNCIPKDGDAKNGSISAAGLLRQEPNFPFPIVRCSSIPDGDVDRRLVVVGSGTVEGFINRINPALLDQSMSKKILVLQGASDTGIKVMAEAFDHGRDLNTRPVLAMSSVRYDDVSRFQTHNPGFYEVDLGPSRIYAYFVRDRHSAAPRTNLLGATIDGDWWSRKDCRIPVRELVDLITVPKGEGGCPGTVSAEYSVSLTSIDSGTRRSLAGSVPESEKTRCWISHRIFGLKLSDLDGGRPWIAVGSEVVDINSLPEMLVNRCEVLLDAQSEQRRHLFLYGRVDRAHVDAAGGYQLAKEVCEFLGELLPQARMYWDKYGAVDVAKLVEAQRVSFLRFEDGKCFVRNSKGVDIRSQIIRYVDDSGQQPVGTHVE</sequence>
<dbReference type="RefSeq" id="WP_206727432.1">
    <property type="nucleotide sequence ID" value="NZ_CP071090.1"/>
</dbReference>
<name>A0ABX7P5Y8_9BACT</name>
<feature type="transmembrane region" description="Helical" evidence="1">
    <location>
        <begin position="14"/>
        <end position="34"/>
    </location>
</feature>